<accession>A0A9D1RCI9</accession>
<reference evidence="2" key="1">
    <citation type="journal article" date="2021" name="PeerJ">
        <title>Extensive microbial diversity within the chicken gut microbiome revealed by metagenomics and culture.</title>
        <authorList>
            <person name="Gilroy R."/>
            <person name="Ravi A."/>
            <person name="Getino M."/>
            <person name="Pursley I."/>
            <person name="Horton D.L."/>
            <person name="Alikhan N.F."/>
            <person name="Baker D."/>
            <person name="Gharbi K."/>
            <person name="Hall N."/>
            <person name="Watson M."/>
            <person name="Adriaenssens E.M."/>
            <person name="Foster-Nyarko E."/>
            <person name="Jarju S."/>
            <person name="Secka A."/>
            <person name="Antonio M."/>
            <person name="Oren A."/>
            <person name="Chaudhuri R.R."/>
            <person name="La Ragione R."/>
            <person name="Hildebrand F."/>
            <person name="Pallen M.J."/>
        </authorList>
    </citation>
    <scope>NUCLEOTIDE SEQUENCE</scope>
    <source>
        <strain evidence="2">ChiSxjej1B13-11762</strain>
    </source>
</reference>
<keyword evidence="1" id="KW-0812">Transmembrane</keyword>
<dbReference type="AlphaFoldDB" id="A0A9D1RCI9"/>
<gene>
    <name evidence="2" type="ORF">H9873_09675</name>
</gene>
<comment type="caution">
    <text evidence="2">The sequence shown here is derived from an EMBL/GenBank/DDBJ whole genome shotgun (WGS) entry which is preliminary data.</text>
</comment>
<name>A0A9D1RCI9_9FIRM</name>
<evidence type="ECO:0000313" key="2">
    <source>
        <dbReference type="EMBL" id="HIW84578.1"/>
    </source>
</evidence>
<feature type="transmembrane region" description="Helical" evidence="1">
    <location>
        <begin position="31"/>
        <end position="52"/>
    </location>
</feature>
<dbReference type="Proteomes" id="UP000824263">
    <property type="component" value="Unassembled WGS sequence"/>
</dbReference>
<proteinExistence type="predicted"/>
<keyword evidence="1" id="KW-0472">Membrane</keyword>
<organism evidence="2 3">
    <name type="scientific">Candidatus Dorea gallistercoris</name>
    <dbReference type="NCBI Taxonomy" id="2838542"/>
    <lineage>
        <taxon>Bacteria</taxon>
        <taxon>Bacillati</taxon>
        <taxon>Bacillota</taxon>
        <taxon>Clostridia</taxon>
        <taxon>Lachnospirales</taxon>
        <taxon>Lachnospiraceae</taxon>
        <taxon>Dorea</taxon>
    </lineage>
</organism>
<protein>
    <submittedName>
        <fullName evidence="2">Uncharacterized protein</fullName>
    </submittedName>
</protein>
<keyword evidence="1" id="KW-1133">Transmembrane helix</keyword>
<dbReference type="EMBL" id="DXGF01000170">
    <property type="protein sequence ID" value="HIW84578.1"/>
    <property type="molecule type" value="Genomic_DNA"/>
</dbReference>
<evidence type="ECO:0000313" key="3">
    <source>
        <dbReference type="Proteomes" id="UP000824263"/>
    </source>
</evidence>
<evidence type="ECO:0000256" key="1">
    <source>
        <dbReference type="SAM" id="Phobius"/>
    </source>
</evidence>
<reference evidence="2" key="2">
    <citation type="submission" date="2021-04" db="EMBL/GenBank/DDBJ databases">
        <authorList>
            <person name="Gilroy R."/>
        </authorList>
    </citation>
    <scope>NUCLEOTIDE SEQUENCE</scope>
    <source>
        <strain evidence="2">ChiSxjej1B13-11762</strain>
    </source>
</reference>
<sequence>MNLLILLQMALAFISAGIVPSKLWRSPAIQIFTWLFLNSGVLFCMACLSSGIRGHIYDFSRTLSRQLPFRAFEMGEIL</sequence>